<reference evidence="2" key="1">
    <citation type="submission" date="2015-10" db="EMBL/GenBank/DDBJ databases">
        <title>Extensive mobilome-driven genome diversification in gut-associated Bacteroides vulgatus mpk.</title>
        <authorList>
            <person name="Beier S."/>
            <person name="Lange A."/>
            <person name="Huson D.H."/>
            <person name="Frick J.-S."/>
            <person name="Autenrieth I.B."/>
        </authorList>
    </citation>
    <scope>NUCLEOTIDE SEQUENCE [LARGE SCALE GENOMIC DNA]</scope>
    <source>
        <strain evidence="2">mpk</strain>
    </source>
</reference>
<sequence length="172" mass="18792">MARFIDILFLSIIVVNINMKSKFTLWSVVLLLAGFIFVGCDNERTENASDFQTGIHKIVIQQSGDTDSFEVSVSIGGADKGGPAKLYNDKGEYIGDSYSAQIRTATMSCCTNGNAFFMTCAGSVSSISEAGKRLHITVIGYIDDKEVNRLEKEYITDGNTLIETFSVSTKEI</sequence>
<dbReference type="Proteomes" id="UP000061587">
    <property type="component" value="Chromosome"/>
</dbReference>
<dbReference type="Gene3D" id="2.60.60.60">
    <property type="match status" value="1"/>
</dbReference>
<organism evidence="1 2">
    <name type="scientific">Phocaeicola vulgatus</name>
    <name type="common">Bacteroides vulgatus</name>
    <dbReference type="NCBI Taxonomy" id="821"/>
    <lineage>
        <taxon>Bacteria</taxon>
        <taxon>Pseudomonadati</taxon>
        <taxon>Bacteroidota</taxon>
        <taxon>Bacteroidia</taxon>
        <taxon>Bacteroidales</taxon>
        <taxon>Bacteroidaceae</taxon>
        <taxon>Phocaeicola</taxon>
    </lineage>
</organism>
<dbReference type="AlphaFoldDB" id="A0A0P0M4B9"/>
<dbReference type="EMBL" id="CP013020">
    <property type="protein sequence ID" value="ALK85811.1"/>
    <property type="molecule type" value="Genomic_DNA"/>
</dbReference>
<protein>
    <recommendedName>
        <fullName evidence="3">Lipoprotein</fullName>
    </recommendedName>
</protein>
<reference evidence="1 2" key="2">
    <citation type="journal article" date="2016" name="Genome Biol. Evol.">
        <title>Extensive mobilome-driven genome diversification in mouse gut-associated Bacteroides vulgatus mpk.</title>
        <authorList>
            <person name="Lange A."/>
            <person name="Beier S."/>
            <person name="Steimle A."/>
            <person name="Autenrieth I.B."/>
            <person name="Huson D.H."/>
            <person name="Frick J.S."/>
        </authorList>
    </citation>
    <scope>NUCLEOTIDE SEQUENCE [LARGE SCALE GENOMIC DNA]</scope>
    <source>
        <strain evidence="2">mpk</strain>
    </source>
</reference>
<dbReference type="InterPro" id="IPR025219">
    <property type="entry name" value="PLCC"/>
</dbReference>
<gene>
    <name evidence="1" type="ORF">BvMPK_3241</name>
</gene>
<proteinExistence type="predicted"/>
<dbReference type="CDD" id="cd11379">
    <property type="entry name" value="DUF4425"/>
    <property type="match status" value="1"/>
</dbReference>
<evidence type="ECO:0000313" key="2">
    <source>
        <dbReference type="Proteomes" id="UP000061587"/>
    </source>
</evidence>
<name>A0A0P0M4B9_PHOVU</name>
<evidence type="ECO:0000313" key="1">
    <source>
        <dbReference type="EMBL" id="ALK85811.1"/>
    </source>
</evidence>
<accession>A0A0P0M4B9</accession>
<evidence type="ECO:0008006" key="3">
    <source>
        <dbReference type="Google" id="ProtNLM"/>
    </source>
</evidence>
<dbReference type="PATRIC" id="fig|821.40.peg.3893"/>